<protein>
    <recommendedName>
        <fullName evidence="3">DUF3579 domain-containing protein</fullName>
    </recommendedName>
</protein>
<dbReference type="Proteomes" id="UP000637267">
    <property type="component" value="Unassembled WGS sequence"/>
</dbReference>
<reference evidence="2" key="1">
    <citation type="journal article" date="2019" name="Int. J. Syst. Evol. Microbiol.">
        <title>The Global Catalogue of Microorganisms (GCM) 10K type strain sequencing project: providing services to taxonomists for standard genome sequencing and annotation.</title>
        <authorList>
            <consortium name="The Broad Institute Genomics Platform"/>
            <consortium name="The Broad Institute Genome Sequencing Center for Infectious Disease"/>
            <person name="Wu L."/>
            <person name="Ma J."/>
        </authorList>
    </citation>
    <scope>NUCLEOTIDE SEQUENCE [LARGE SCALE GENOMIC DNA]</scope>
    <source>
        <strain evidence="2">CGMCC 1.8859</strain>
    </source>
</reference>
<evidence type="ECO:0008006" key="3">
    <source>
        <dbReference type="Google" id="ProtNLM"/>
    </source>
</evidence>
<sequence length="109" mass="12446">MICNPYEIVIQGLTSDGRQFRPSDWAERLSGILSTFGFDQKLSYAPYVRPMVMDNVRCVAVDKQLEKLDPRVFQFIMAFARDNDLKVVDCRDLVEQQQAAAQDAERKAG</sequence>
<evidence type="ECO:0000313" key="1">
    <source>
        <dbReference type="EMBL" id="GGP18290.1"/>
    </source>
</evidence>
<organism evidence="1 2">
    <name type="scientific">Silvimonas iriomotensis</name>
    <dbReference type="NCBI Taxonomy" id="449662"/>
    <lineage>
        <taxon>Bacteria</taxon>
        <taxon>Pseudomonadati</taxon>
        <taxon>Pseudomonadota</taxon>
        <taxon>Betaproteobacteria</taxon>
        <taxon>Neisseriales</taxon>
        <taxon>Chitinibacteraceae</taxon>
        <taxon>Silvimonas</taxon>
    </lineage>
</organism>
<name>A0ABQ2P4P8_9NEIS</name>
<dbReference type="Gene3D" id="3.30.70.2340">
    <property type="entry name" value="Uncharacterised protein PF12112 family, DUF3579"/>
    <property type="match status" value="1"/>
</dbReference>
<accession>A0ABQ2P4P8</accession>
<dbReference type="RefSeq" id="WP_188688533.1">
    <property type="nucleotide sequence ID" value="NZ_BMLX01000001.1"/>
</dbReference>
<dbReference type="InterPro" id="IPR021969">
    <property type="entry name" value="DUF3579"/>
</dbReference>
<dbReference type="EMBL" id="BMLX01000001">
    <property type="protein sequence ID" value="GGP18290.1"/>
    <property type="molecule type" value="Genomic_DNA"/>
</dbReference>
<gene>
    <name evidence="1" type="ORF">GCM10010970_04190</name>
</gene>
<dbReference type="Pfam" id="PF12112">
    <property type="entry name" value="DUF3579"/>
    <property type="match status" value="1"/>
</dbReference>
<keyword evidence="2" id="KW-1185">Reference proteome</keyword>
<comment type="caution">
    <text evidence="1">The sequence shown here is derived from an EMBL/GenBank/DDBJ whole genome shotgun (WGS) entry which is preliminary data.</text>
</comment>
<proteinExistence type="predicted"/>
<evidence type="ECO:0000313" key="2">
    <source>
        <dbReference type="Proteomes" id="UP000637267"/>
    </source>
</evidence>